<organism evidence="11 12">
    <name type="scientific">Neobacillus niacini</name>
    <dbReference type="NCBI Taxonomy" id="86668"/>
    <lineage>
        <taxon>Bacteria</taxon>
        <taxon>Bacillati</taxon>
        <taxon>Bacillota</taxon>
        <taxon>Bacilli</taxon>
        <taxon>Bacillales</taxon>
        <taxon>Bacillaceae</taxon>
        <taxon>Neobacillus</taxon>
    </lineage>
</organism>
<dbReference type="Pfam" id="PF02518">
    <property type="entry name" value="HATPase_c"/>
    <property type="match status" value="1"/>
</dbReference>
<dbReference type="InterPro" id="IPR036890">
    <property type="entry name" value="HATPase_C_sf"/>
</dbReference>
<dbReference type="EC" id="2.7.13.3" evidence="2"/>
<reference evidence="12" key="2">
    <citation type="submission" date="2020-08" db="EMBL/GenBank/DDBJ databases">
        <title>The Agave Microbiome: Exploring the role of microbial communities in plant adaptations to desert environments.</title>
        <authorList>
            <person name="Partida-Martinez L.P."/>
        </authorList>
    </citation>
    <scope>NUCLEOTIDE SEQUENCE [LARGE SCALE GENOMIC DNA]</scope>
    <source>
        <strain evidence="12">AT2.8</strain>
    </source>
</reference>
<accession>A0A852TIU4</accession>
<dbReference type="GO" id="GO:0000155">
    <property type="term" value="F:phosphorelay sensor kinase activity"/>
    <property type="evidence" value="ECO:0007669"/>
    <property type="project" value="InterPro"/>
</dbReference>
<dbReference type="CDD" id="cd16917">
    <property type="entry name" value="HATPase_UhpB-NarQ-NarX-like"/>
    <property type="match status" value="1"/>
</dbReference>
<keyword evidence="8" id="KW-0902">Two-component regulatory system</keyword>
<evidence type="ECO:0000256" key="7">
    <source>
        <dbReference type="ARBA" id="ARBA00022840"/>
    </source>
</evidence>
<proteinExistence type="predicted"/>
<evidence type="ECO:0000256" key="5">
    <source>
        <dbReference type="ARBA" id="ARBA00022741"/>
    </source>
</evidence>
<evidence type="ECO:0000256" key="6">
    <source>
        <dbReference type="ARBA" id="ARBA00022777"/>
    </source>
</evidence>
<keyword evidence="4 11" id="KW-0808">Transferase</keyword>
<dbReference type="PANTHER" id="PTHR24421:SF10">
    <property type="entry name" value="NITRATE_NITRITE SENSOR PROTEIN NARQ"/>
    <property type="match status" value="1"/>
</dbReference>
<dbReference type="PANTHER" id="PTHR24421">
    <property type="entry name" value="NITRATE/NITRITE SENSOR PROTEIN NARX-RELATED"/>
    <property type="match status" value="1"/>
</dbReference>
<keyword evidence="5" id="KW-0547">Nucleotide-binding</keyword>
<comment type="caution">
    <text evidence="11">The sequence shown here is derived from an EMBL/GenBank/DDBJ whole genome shotgun (WGS) entry which is preliminary data.</text>
</comment>
<feature type="transmembrane region" description="Helical" evidence="9">
    <location>
        <begin position="6"/>
        <end position="28"/>
    </location>
</feature>
<evidence type="ECO:0000256" key="1">
    <source>
        <dbReference type="ARBA" id="ARBA00000085"/>
    </source>
</evidence>
<dbReference type="SMART" id="SM00387">
    <property type="entry name" value="HATPase_c"/>
    <property type="match status" value="1"/>
</dbReference>
<protein>
    <recommendedName>
        <fullName evidence="2">histidine kinase</fullName>
        <ecNumber evidence="2">2.7.13.3</ecNumber>
    </recommendedName>
</protein>
<dbReference type="GO" id="GO:0046983">
    <property type="term" value="F:protein dimerization activity"/>
    <property type="evidence" value="ECO:0007669"/>
    <property type="project" value="InterPro"/>
</dbReference>
<dbReference type="InterPro" id="IPR011712">
    <property type="entry name" value="Sig_transdc_His_kin_sub3_dim/P"/>
</dbReference>
<comment type="catalytic activity">
    <reaction evidence="1">
        <text>ATP + protein L-histidine = ADP + protein N-phospho-L-histidine.</text>
        <dbReference type="EC" id="2.7.13.3"/>
    </reaction>
</comment>
<sequence length="265" mass="30463">MSYRLIQMLTVVLPTILIGGFEFFRHGFLLGHLSMETGNVLITILTFILSLLFSSWIFHIIRIKNDQLAEEQAKRAVYEERERLARELHDGIAQSLFFLNVKLKQGDLAAASSAVSTIDHHVRQAIFNLRSAPEEDGSLNFRVTKWISEWSSFTGIDVEIDFESQNDLFTVKEEVQIFAIIQEAFANIRKHSGSTQVQIDFKGTQEQWQLRIWDNGRGIDINSLSDRKYGISMMRERARQVNAEFQIHKGELGGTEIILTKEMQQ</sequence>
<keyword evidence="3" id="KW-0597">Phosphoprotein</keyword>
<name>A0A852TIU4_9BACI</name>
<dbReference type="AlphaFoldDB" id="A0A852TIU4"/>
<evidence type="ECO:0000313" key="12">
    <source>
        <dbReference type="Proteomes" id="UP000548423"/>
    </source>
</evidence>
<dbReference type="EMBL" id="JACCBX010000015">
    <property type="protein sequence ID" value="NYE08723.1"/>
    <property type="molecule type" value="Genomic_DNA"/>
</dbReference>
<keyword evidence="9" id="KW-0472">Membrane</keyword>
<evidence type="ECO:0000256" key="9">
    <source>
        <dbReference type="SAM" id="Phobius"/>
    </source>
</evidence>
<dbReference type="Pfam" id="PF07730">
    <property type="entry name" value="HisKA_3"/>
    <property type="match status" value="1"/>
</dbReference>
<dbReference type="Proteomes" id="UP000548423">
    <property type="component" value="Unassembled WGS sequence"/>
</dbReference>
<evidence type="ECO:0000256" key="3">
    <source>
        <dbReference type="ARBA" id="ARBA00022553"/>
    </source>
</evidence>
<dbReference type="Gene3D" id="1.20.5.1930">
    <property type="match status" value="1"/>
</dbReference>
<dbReference type="InterPro" id="IPR050482">
    <property type="entry name" value="Sensor_HK_TwoCompSys"/>
</dbReference>
<evidence type="ECO:0000259" key="10">
    <source>
        <dbReference type="SMART" id="SM00387"/>
    </source>
</evidence>
<evidence type="ECO:0000256" key="2">
    <source>
        <dbReference type="ARBA" id="ARBA00012438"/>
    </source>
</evidence>
<gene>
    <name evidence="11" type="ORF">F4694_005572</name>
</gene>
<keyword evidence="9" id="KW-1133">Transmembrane helix</keyword>
<evidence type="ECO:0000256" key="8">
    <source>
        <dbReference type="ARBA" id="ARBA00023012"/>
    </source>
</evidence>
<evidence type="ECO:0000313" key="11">
    <source>
        <dbReference type="EMBL" id="NYE08723.1"/>
    </source>
</evidence>
<dbReference type="GO" id="GO:0016020">
    <property type="term" value="C:membrane"/>
    <property type="evidence" value="ECO:0007669"/>
    <property type="project" value="InterPro"/>
</dbReference>
<reference evidence="12" key="1">
    <citation type="submission" date="2020-07" db="EMBL/GenBank/DDBJ databases">
        <authorList>
            <person name="Partida-Martinez L."/>
            <person name="Huntemann M."/>
            <person name="Clum A."/>
            <person name="Wang J."/>
            <person name="Palaniappan K."/>
            <person name="Ritter S."/>
            <person name="Chen I.-M."/>
            <person name="Stamatis D."/>
            <person name="Reddy T."/>
            <person name="O'Malley R."/>
            <person name="Daum C."/>
            <person name="Shapiro N."/>
            <person name="Ivanova N."/>
            <person name="Kyrpides N."/>
            <person name="Woyke T."/>
        </authorList>
    </citation>
    <scope>NUCLEOTIDE SEQUENCE [LARGE SCALE GENOMIC DNA]</scope>
    <source>
        <strain evidence="12">AT2.8</strain>
    </source>
</reference>
<feature type="transmembrane region" description="Helical" evidence="9">
    <location>
        <begin position="40"/>
        <end position="61"/>
    </location>
</feature>
<dbReference type="GO" id="GO:0005524">
    <property type="term" value="F:ATP binding"/>
    <property type="evidence" value="ECO:0007669"/>
    <property type="project" value="UniProtKB-KW"/>
</dbReference>
<keyword evidence="6 11" id="KW-0418">Kinase</keyword>
<dbReference type="Gene3D" id="3.30.565.10">
    <property type="entry name" value="Histidine kinase-like ATPase, C-terminal domain"/>
    <property type="match status" value="1"/>
</dbReference>
<keyword evidence="7" id="KW-0067">ATP-binding</keyword>
<feature type="domain" description="Histidine kinase/HSP90-like ATPase" evidence="10">
    <location>
        <begin position="172"/>
        <end position="265"/>
    </location>
</feature>
<keyword evidence="9" id="KW-0812">Transmembrane</keyword>
<evidence type="ECO:0000256" key="4">
    <source>
        <dbReference type="ARBA" id="ARBA00022679"/>
    </source>
</evidence>
<dbReference type="InterPro" id="IPR003594">
    <property type="entry name" value="HATPase_dom"/>
</dbReference>
<dbReference type="SUPFAM" id="SSF55874">
    <property type="entry name" value="ATPase domain of HSP90 chaperone/DNA topoisomerase II/histidine kinase"/>
    <property type="match status" value="1"/>
</dbReference>